<comment type="caution">
    <text evidence="1">The sequence shown here is derived from an EMBL/GenBank/DDBJ whole genome shotgun (WGS) entry which is preliminary data.</text>
</comment>
<dbReference type="InParanoid" id="A0A1V9X354"/>
<keyword evidence="2" id="KW-1185">Reference proteome</keyword>
<sequence length="71" mass="8028">MILRLRRFIMHSRQRSSYQNLTSSLQSSSNFEYQTTEVIGSKYTTAMGYLSTAPTVRKSLCACVGMVDLIV</sequence>
<gene>
    <name evidence="1" type="ORF">BIW11_04690</name>
</gene>
<dbReference type="AlphaFoldDB" id="A0A1V9X354"/>
<dbReference type="EMBL" id="MNPL01027218">
    <property type="protein sequence ID" value="OQR67821.1"/>
    <property type="molecule type" value="Genomic_DNA"/>
</dbReference>
<accession>A0A1V9X354</accession>
<protein>
    <submittedName>
        <fullName evidence="1">Uncharacterized protein</fullName>
    </submittedName>
</protein>
<organism evidence="1 2">
    <name type="scientific">Tropilaelaps mercedesae</name>
    <dbReference type="NCBI Taxonomy" id="418985"/>
    <lineage>
        <taxon>Eukaryota</taxon>
        <taxon>Metazoa</taxon>
        <taxon>Ecdysozoa</taxon>
        <taxon>Arthropoda</taxon>
        <taxon>Chelicerata</taxon>
        <taxon>Arachnida</taxon>
        <taxon>Acari</taxon>
        <taxon>Parasitiformes</taxon>
        <taxon>Mesostigmata</taxon>
        <taxon>Gamasina</taxon>
        <taxon>Dermanyssoidea</taxon>
        <taxon>Laelapidae</taxon>
        <taxon>Tropilaelaps</taxon>
    </lineage>
</organism>
<proteinExistence type="predicted"/>
<evidence type="ECO:0000313" key="2">
    <source>
        <dbReference type="Proteomes" id="UP000192247"/>
    </source>
</evidence>
<evidence type="ECO:0000313" key="1">
    <source>
        <dbReference type="EMBL" id="OQR67821.1"/>
    </source>
</evidence>
<dbReference type="Proteomes" id="UP000192247">
    <property type="component" value="Unassembled WGS sequence"/>
</dbReference>
<reference evidence="1 2" key="1">
    <citation type="journal article" date="2017" name="Gigascience">
        <title>Draft genome of the honey bee ectoparasitic mite, Tropilaelaps mercedesae, is shaped by the parasitic life history.</title>
        <authorList>
            <person name="Dong X."/>
            <person name="Armstrong S.D."/>
            <person name="Xia D."/>
            <person name="Makepeace B.L."/>
            <person name="Darby A.C."/>
            <person name="Kadowaki T."/>
        </authorList>
    </citation>
    <scope>NUCLEOTIDE SEQUENCE [LARGE SCALE GENOMIC DNA]</scope>
    <source>
        <strain evidence="1">Wuxi-XJTLU</strain>
    </source>
</reference>
<name>A0A1V9X354_9ACAR</name>